<dbReference type="RefSeq" id="WP_125150245.1">
    <property type="nucleotide sequence ID" value="NZ_UYIN01000024.1"/>
</dbReference>
<keyword evidence="2" id="KW-0804">Transcription</keyword>
<keyword evidence="1" id="KW-0175">Coiled coil</keyword>
<dbReference type="Proteomes" id="UP000277570">
    <property type="component" value="Unassembled WGS sequence"/>
</dbReference>
<dbReference type="InterPro" id="IPR006523">
    <property type="entry name" value="RinA"/>
</dbReference>
<dbReference type="EMBL" id="UYIN01000024">
    <property type="protein sequence ID" value="VDG74691.1"/>
    <property type="molecule type" value="Genomic_DNA"/>
</dbReference>
<sequence length="146" mass="17189">MSTEDKNYKKVEAMLYNYKNTKAEIKILNNDLEILENDYNGVRELSYDEKSGPTNKFNSDVENEVIQRSNKIQKLKNEIRLKEIEIENIDAAVESLEDEEKYLITERYFNKKTNKYVAANLNVTEDTSSRYKNIIINKLIPLLTRN</sequence>
<protein>
    <submittedName>
        <fullName evidence="2">DNA-directed RNA polymerase specialized sigma subunit</fullName>
    </submittedName>
</protein>
<evidence type="ECO:0000313" key="2">
    <source>
        <dbReference type="EMBL" id="VDG74691.1"/>
    </source>
</evidence>
<dbReference type="GO" id="GO:0000428">
    <property type="term" value="C:DNA-directed RNA polymerase complex"/>
    <property type="evidence" value="ECO:0007669"/>
    <property type="project" value="UniProtKB-KW"/>
</dbReference>
<dbReference type="Gene3D" id="1.20.140.160">
    <property type="match status" value="1"/>
</dbReference>
<gene>
    <name evidence="2" type="ORF">NCTC10913_04937</name>
</gene>
<name>A0ABY6T0V3_9CLOT</name>
<dbReference type="NCBIfam" id="TIGR01636">
    <property type="entry name" value="phage_rinA"/>
    <property type="match status" value="1"/>
</dbReference>
<dbReference type="InterPro" id="IPR013324">
    <property type="entry name" value="RNA_pol_sigma_r3/r4-like"/>
</dbReference>
<proteinExistence type="predicted"/>
<evidence type="ECO:0000313" key="3">
    <source>
        <dbReference type="Proteomes" id="UP000277570"/>
    </source>
</evidence>
<feature type="coiled-coil region" evidence="1">
    <location>
        <begin position="18"/>
        <end position="99"/>
    </location>
</feature>
<keyword evidence="3" id="KW-1185">Reference proteome</keyword>
<comment type="caution">
    <text evidence="2">The sequence shown here is derived from an EMBL/GenBank/DDBJ whole genome shotgun (WGS) entry which is preliminary data.</text>
</comment>
<reference evidence="2 3" key="1">
    <citation type="submission" date="2018-11" db="EMBL/GenBank/DDBJ databases">
        <authorList>
            <consortium name="Pathogen Informatics"/>
        </authorList>
    </citation>
    <scope>NUCLEOTIDE SEQUENCE [LARGE SCALE GENOMIC DNA]</scope>
    <source>
        <strain evidence="2 3">NCTC10913</strain>
    </source>
</reference>
<dbReference type="SUPFAM" id="SSF88659">
    <property type="entry name" value="Sigma3 and sigma4 domains of RNA polymerase sigma factors"/>
    <property type="match status" value="1"/>
</dbReference>
<keyword evidence="2" id="KW-0240">DNA-directed RNA polymerase</keyword>
<accession>A0ABY6T0V3</accession>
<evidence type="ECO:0000256" key="1">
    <source>
        <dbReference type="SAM" id="Coils"/>
    </source>
</evidence>
<organism evidence="2 3">
    <name type="scientific">Clostridium carnis</name>
    <dbReference type="NCBI Taxonomy" id="1530"/>
    <lineage>
        <taxon>Bacteria</taxon>
        <taxon>Bacillati</taxon>
        <taxon>Bacillota</taxon>
        <taxon>Clostridia</taxon>
        <taxon>Eubacteriales</taxon>
        <taxon>Clostridiaceae</taxon>
        <taxon>Clostridium</taxon>
    </lineage>
</organism>